<proteinExistence type="predicted"/>
<accession>A0ABQ3R1Z8</accession>
<dbReference type="SUPFAM" id="SSF46785">
    <property type="entry name" value="Winged helix' DNA-binding domain"/>
    <property type="match status" value="1"/>
</dbReference>
<protein>
    <recommendedName>
        <fullName evidence="1">HTH marR-type domain-containing protein</fullName>
    </recommendedName>
</protein>
<dbReference type="Pfam" id="PF12802">
    <property type="entry name" value="MarR_2"/>
    <property type="match status" value="1"/>
</dbReference>
<dbReference type="PANTHER" id="PTHR33164:SF106">
    <property type="entry name" value="TRANSCRIPTIONAL REGULATORY PROTEIN"/>
    <property type="match status" value="1"/>
</dbReference>
<evidence type="ECO:0000313" key="3">
    <source>
        <dbReference type="Proteomes" id="UP001050808"/>
    </source>
</evidence>
<dbReference type="Gene3D" id="1.10.10.10">
    <property type="entry name" value="Winged helix-like DNA-binding domain superfamily/Winged helix DNA-binding domain"/>
    <property type="match status" value="1"/>
</dbReference>
<gene>
    <name evidence="2" type="ORF">Sviol_79500</name>
</gene>
<organism evidence="2 3">
    <name type="scientific">Streptomyces violascens</name>
    <dbReference type="NCBI Taxonomy" id="67381"/>
    <lineage>
        <taxon>Bacteria</taxon>
        <taxon>Bacillati</taxon>
        <taxon>Actinomycetota</taxon>
        <taxon>Actinomycetes</taxon>
        <taxon>Kitasatosporales</taxon>
        <taxon>Streptomycetaceae</taxon>
        <taxon>Streptomyces</taxon>
    </lineage>
</organism>
<evidence type="ECO:0000313" key="2">
    <source>
        <dbReference type="EMBL" id="GHI43542.1"/>
    </source>
</evidence>
<sequence>MPGRGSAGHGFSRAGLLSGTVVPVGFAAPRAGESSAPYAFCMAQKKRTGERAPADRAELMRELGAVSRRYMASYALFNQALADHLGLHPTDLQCLNLLGLEPGPVTTGRIAGLTGLTTGSATRLVDRLEKAGYVTRRRDTEDRRKVLVEVVPGRMAELGKVWGRLNGAWWEMFDAYEDGEIALIATHMRRTVDLSAAQVERLRSGQL</sequence>
<dbReference type="InterPro" id="IPR000835">
    <property type="entry name" value="HTH_MarR-typ"/>
</dbReference>
<dbReference type="SMART" id="SM00347">
    <property type="entry name" value="HTH_MARR"/>
    <property type="match status" value="1"/>
</dbReference>
<evidence type="ECO:0000259" key="1">
    <source>
        <dbReference type="PROSITE" id="PS50995"/>
    </source>
</evidence>
<dbReference type="InterPro" id="IPR036388">
    <property type="entry name" value="WH-like_DNA-bd_sf"/>
</dbReference>
<dbReference type="InterPro" id="IPR036390">
    <property type="entry name" value="WH_DNA-bd_sf"/>
</dbReference>
<dbReference type="EMBL" id="BNDY01000020">
    <property type="protein sequence ID" value="GHI43542.1"/>
    <property type="molecule type" value="Genomic_DNA"/>
</dbReference>
<dbReference type="Proteomes" id="UP001050808">
    <property type="component" value="Unassembled WGS sequence"/>
</dbReference>
<dbReference type="InterPro" id="IPR039422">
    <property type="entry name" value="MarR/SlyA-like"/>
</dbReference>
<keyword evidence="3" id="KW-1185">Reference proteome</keyword>
<reference evidence="2" key="1">
    <citation type="submission" date="2024-05" db="EMBL/GenBank/DDBJ databases">
        <title>Whole genome shotgun sequence of Streptomyces violascens NBRC 12920.</title>
        <authorList>
            <person name="Komaki H."/>
            <person name="Tamura T."/>
        </authorList>
    </citation>
    <scope>NUCLEOTIDE SEQUENCE</scope>
    <source>
        <strain evidence="2">NBRC 12920</strain>
    </source>
</reference>
<dbReference type="PROSITE" id="PS50995">
    <property type="entry name" value="HTH_MARR_2"/>
    <property type="match status" value="1"/>
</dbReference>
<feature type="domain" description="HTH marR-type" evidence="1">
    <location>
        <begin position="56"/>
        <end position="193"/>
    </location>
</feature>
<name>A0ABQ3R1Z8_9ACTN</name>
<dbReference type="PANTHER" id="PTHR33164">
    <property type="entry name" value="TRANSCRIPTIONAL REGULATOR, MARR FAMILY"/>
    <property type="match status" value="1"/>
</dbReference>
<comment type="caution">
    <text evidence="2">The sequence shown here is derived from an EMBL/GenBank/DDBJ whole genome shotgun (WGS) entry which is preliminary data.</text>
</comment>